<dbReference type="Proteomes" id="UP000649617">
    <property type="component" value="Unassembled WGS sequence"/>
</dbReference>
<evidence type="ECO:0000256" key="1">
    <source>
        <dbReference type="SAM" id="MobiDB-lite"/>
    </source>
</evidence>
<feature type="compositionally biased region" description="Low complexity" evidence="1">
    <location>
        <begin position="90"/>
        <end position="105"/>
    </location>
</feature>
<feature type="region of interest" description="Disordered" evidence="1">
    <location>
        <begin position="58"/>
        <end position="153"/>
    </location>
</feature>
<keyword evidence="3" id="KW-1185">Reference proteome</keyword>
<feature type="compositionally biased region" description="Polar residues" evidence="1">
    <location>
        <begin position="140"/>
        <end position="153"/>
    </location>
</feature>
<evidence type="ECO:0000313" key="3">
    <source>
        <dbReference type="Proteomes" id="UP000649617"/>
    </source>
</evidence>
<dbReference type="EMBL" id="CAJNIZ010010498">
    <property type="protein sequence ID" value="CAE7301771.1"/>
    <property type="molecule type" value="Genomic_DNA"/>
</dbReference>
<evidence type="ECO:0000313" key="2">
    <source>
        <dbReference type="EMBL" id="CAE7301771.1"/>
    </source>
</evidence>
<organism evidence="2 3">
    <name type="scientific">Symbiodinium pilosum</name>
    <name type="common">Dinoflagellate</name>
    <dbReference type="NCBI Taxonomy" id="2952"/>
    <lineage>
        <taxon>Eukaryota</taxon>
        <taxon>Sar</taxon>
        <taxon>Alveolata</taxon>
        <taxon>Dinophyceae</taxon>
        <taxon>Suessiales</taxon>
        <taxon>Symbiodiniaceae</taxon>
        <taxon>Symbiodinium</taxon>
    </lineage>
</organism>
<feature type="non-terminal residue" evidence="2">
    <location>
        <position position="1"/>
    </location>
</feature>
<feature type="non-terminal residue" evidence="2">
    <location>
        <position position="153"/>
    </location>
</feature>
<dbReference type="AlphaFoldDB" id="A0A812NKD0"/>
<sequence>ECSGGPPADASSAACGGAAHAGAAGQRRRRSLERARRLLGEVELCDRPAFGAALFQSVPPGFPARRSGATTGSGFGGWSPGQRRARRDPGFPGAACGAAGAHPTGRAPGLASRRSTATHLPDTFAQGGGCDSLGVPGTASAWQRTTARSAARG</sequence>
<name>A0A812NKD0_SYMPI</name>
<feature type="region of interest" description="Disordered" evidence="1">
    <location>
        <begin position="1"/>
        <end position="31"/>
    </location>
</feature>
<comment type="caution">
    <text evidence="2">The sequence shown here is derived from an EMBL/GenBank/DDBJ whole genome shotgun (WGS) entry which is preliminary data.</text>
</comment>
<reference evidence="2" key="1">
    <citation type="submission" date="2021-02" db="EMBL/GenBank/DDBJ databases">
        <authorList>
            <person name="Dougan E. K."/>
            <person name="Rhodes N."/>
            <person name="Thang M."/>
            <person name="Chan C."/>
        </authorList>
    </citation>
    <scope>NUCLEOTIDE SEQUENCE</scope>
</reference>
<accession>A0A812NKD0</accession>
<protein>
    <submittedName>
        <fullName evidence="2">Uncharacterized protein</fullName>
    </submittedName>
</protein>
<gene>
    <name evidence="2" type="ORF">SPIL2461_LOCUS6818</name>
</gene>
<feature type="compositionally biased region" description="Low complexity" evidence="1">
    <location>
        <begin position="1"/>
        <end position="25"/>
    </location>
</feature>
<proteinExistence type="predicted"/>